<sequence>MNSISRRTLLKGVGLTGLAGGTGAWLLTEQQTPEEALDDLLENALTALPAASISAALIKNGELAWGKSVGYQNLENKKPATLESIWPTIGSVSKLITWTAVMQLVEKGQIKLDGDVSDYLGFDLRNPHFPDTPITPYQLLTHASSLSSRRMTSAPDSMADFFCKDYSVDLKGWITSYLAPNGINYNPDLAFDLYRPGDFANVTPDPIGVIAGYSNLNALLAAYLIEQVTNLSFEEYTHKYIFSPLGIKDIGWQKNDLDQQKIITPYEAKNSPRAPVMAVFTQSMKERGYLSQTAIPFDGNKTYFAFDDCSYFSPFNAAGLLGSSTTALTTFMQSFLPQYNTETPLLKRETIESMWQVQRSDPRTGSVLGLGWFQFRTTRHGTFWGHDGGGPGILSRVMIDPETGNGVVLLINNFFVDFRQRALLLDQLCASLKTA</sequence>
<dbReference type="InterPro" id="IPR019546">
    <property type="entry name" value="TAT_signal_bac_arc"/>
</dbReference>
<dbReference type="NCBIfam" id="TIGR01409">
    <property type="entry name" value="TAT_signal_seq"/>
    <property type="match status" value="1"/>
</dbReference>
<name>A0A2T3JIM6_9GAMM</name>
<evidence type="ECO:0000256" key="1">
    <source>
        <dbReference type="ARBA" id="ARBA00022729"/>
    </source>
</evidence>
<evidence type="ECO:0000313" key="4">
    <source>
        <dbReference type="Proteomes" id="UP000240987"/>
    </source>
</evidence>
<keyword evidence="1" id="KW-0732">Signal</keyword>
<keyword evidence="4" id="KW-1185">Reference proteome</keyword>
<gene>
    <name evidence="3" type="ORF">C9J12_10080</name>
</gene>
<reference evidence="3 4" key="1">
    <citation type="submission" date="2018-01" db="EMBL/GenBank/DDBJ databases">
        <title>Whole genome sequencing of Histamine producing bacteria.</title>
        <authorList>
            <person name="Butler K."/>
        </authorList>
    </citation>
    <scope>NUCLEOTIDE SEQUENCE [LARGE SCALE GENOMIC DNA]</scope>
    <source>
        <strain evidence="3 4">JCM 12947</strain>
    </source>
</reference>
<proteinExistence type="predicted"/>
<dbReference type="Pfam" id="PF00144">
    <property type="entry name" value="Beta-lactamase"/>
    <property type="match status" value="1"/>
</dbReference>
<dbReference type="InterPro" id="IPR050491">
    <property type="entry name" value="AmpC-like"/>
</dbReference>
<comment type="caution">
    <text evidence="3">The sequence shown here is derived from an EMBL/GenBank/DDBJ whole genome shotgun (WGS) entry which is preliminary data.</text>
</comment>
<dbReference type="AlphaFoldDB" id="A0A2T3JIM6"/>
<evidence type="ECO:0000313" key="3">
    <source>
        <dbReference type="EMBL" id="PSU48843.1"/>
    </source>
</evidence>
<dbReference type="RefSeq" id="WP_107242592.1">
    <property type="nucleotide sequence ID" value="NZ_PYMJ01000008.1"/>
</dbReference>
<dbReference type="SUPFAM" id="SSF56601">
    <property type="entry name" value="beta-lactamase/transpeptidase-like"/>
    <property type="match status" value="1"/>
</dbReference>
<dbReference type="PANTHER" id="PTHR46825:SF9">
    <property type="entry name" value="BETA-LACTAMASE-RELATED DOMAIN-CONTAINING PROTEIN"/>
    <property type="match status" value="1"/>
</dbReference>
<dbReference type="Proteomes" id="UP000240987">
    <property type="component" value="Unassembled WGS sequence"/>
</dbReference>
<dbReference type="PANTHER" id="PTHR46825">
    <property type="entry name" value="D-ALANYL-D-ALANINE-CARBOXYPEPTIDASE/ENDOPEPTIDASE AMPH"/>
    <property type="match status" value="1"/>
</dbReference>
<organism evidence="3 4">
    <name type="scientific">Photobacterium frigidiphilum</name>
    <dbReference type="NCBI Taxonomy" id="264736"/>
    <lineage>
        <taxon>Bacteria</taxon>
        <taxon>Pseudomonadati</taxon>
        <taxon>Pseudomonadota</taxon>
        <taxon>Gammaproteobacteria</taxon>
        <taxon>Vibrionales</taxon>
        <taxon>Vibrionaceae</taxon>
        <taxon>Photobacterium</taxon>
    </lineage>
</organism>
<dbReference type="InterPro" id="IPR006311">
    <property type="entry name" value="TAT_signal"/>
</dbReference>
<dbReference type="EMBL" id="PYMJ01000008">
    <property type="protein sequence ID" value="PSU48843.1"/>
    <property type="molecule type" value="Genomic_DNA"/>
</dbReference>
<dbReference type="InterPro" id="IPR001466">
    <property type="entry name" value="Beta-lactam-related"/>
</dbReference>
<dbReference type="Gene3D" id="3.40.710.10">
    <property type="entry name" value="DD-peptidase/beta-lactamase superfamily"/>
    <property type="match status" value="1"/>
</dbReference>
<feature type="domain" description="Beta-lactamase-related" evidence="2">
    <location>
        <begin position="44"/>
        <end position="423"/>
    </location>
</feature>
<protein>
    <recommendedName>
        <fullName evidence="2">Beta-lactamase-related domain-containing protein</fullName>
    </recommendedName>
</protein>
<dbReference type="InterPro" id="IPR012338">
    <property type="entry name" value="Beta-lactam/transpept-like"/>
</dbReference>
<evidence type="ECO:0000259" key="2">
    <source>
        <dbReference type="Pfam" id="PF00144"/>
    </source>
</evidence>
<dbReference type="OrthoDB" id="5705574at2"/>
<dbReference type="PROSITE" id="PS51318">
    <property type="entry name" value="TAT"/>
    <property type="match status" value="1"/>
</dbReference>
<accession>A0A2T3JIM6</accession>